<accession>A0A392RLM0</accession>
<evidence type="ECO:0000313" key="1">
    <source>
        <dbReference type="EMBL" id="MCI36435.1"/>
    </source>
</evidence>
<protein>
    <submittedName>
        <fullName evidence="1">Gag-pol polyprotein</fullName>
    </submittedName>
</protein>
<proteinExistence type="predicted"/>
<name>A0A392RLM0_9FABA</name>
<feature type="non-terminal residue" evidence="1">
    <location>
        <position position="1"/>
    </location>
</feature>
<keyword evidence="2" id="KW-1185">Reference proteome</keyword>
<dbReference type="Proteomes" id="UP000265520">
    <property type="component" value="Unassembled WGS sequence"/>
</dbReference>
<comment type="caution">
    <text evidence="1">The sequence shown here is derived from an EMBL/GenBank/DDBJ whole genome shotgun (WGS) entry which is preliminary data.</text>
</comment>
<evidence type="ECO:0000313" key="2">
    <source>
        <dbReference type="Proteomes" id="UP000265520"/>
    </source>
</evidence>
<dbReference type="EMBL" id="LXQA010233785">
    <property type="protein sequence ID" value="MCI36435.1"/>
    <property type="molecule type" value="Genomic_DNA"/>
</dbReference>
<organism evidence="1 2">
    <name type="scientific">Trifolium medium</name>
    <dbReference type="NCBI Taxonomy" id="97028"/>
    <lineage>
        <taxon>Eukaryota</taxon>
        <taxon>Viridiplantae</taxon>
        <taxon>Streptophyta</taxon>
        <taxon>Embryophyta</taxon>
        <taxon>Tracheophyta</taxon>
        <taxon>Spermatophyta</taxon>
        <taxon>Magnoliopsida</taxon>
        <taxon>eudicotyledons</taxon>
        <taxon>Gunneridae</taxon>
        <taxon>Pentapetalae</taxon>
        <taxon>rosids</taxon>
        <taxon>fabids</taxon>
        <taxon>Fabales</taxon>
        <taxon>Fabaceae</taxon>
        <taxon>Papilionoideae</taxon>
        <taxon>50 kb inversion clade</taxon>
        <taxon>NPAAA clade</taxon>
        <taxon>Hologalegina</taxon>
        <taxon>IRL clade</taxon>
        <taxon>Trifolieae</taxon>
        <taxon>Trifolium</taxon>
    </lineage>
</organism>
<sequence>KDGGSINRPPVLDESNYDYWKTMMIAFLKSIDNRSWKAVIKGWTHPVVTAEDETTSLKPEAKWTEA</sequence>
<dbReference type="AlphaFoldDB" id="A0A392RLM0"/>
<reference evidence="1 2" key="1">
    <citation type="journal article" date="2018" name="Front. Plant Sci.">
        <title>Red Clover (Trifolium pratense) and Zigzag Clover (T. medium) - A Picture of Genomic Similarities and Differences.</title>
        <authorList>
            <person name="Dluhosova J."/>
            <person name="Istvanek J."/>
            <person name="Nedelnik J."/>
            <person name="Repkova J."/>
        </authorList>
    </citation>
    <scope>NUCLEOTIDE SEQUENCE [LARGE SCALE GENOMIC DNA]</scope>
    <source>
        <strain evidence="2">cv. 10/8</strain>
        <tissue evidence="1">Leaf</tissue>
    </source>
</reference>